<dbReference type="Proteomes" id="UP000241436">
    <property type="component" value="Unassembled WGS sequence"/>
</dbReference>
<dbReference type="AlphaFoldDB" id="A0A2T4TWM2"/>
<gene>
    <name evidence="1" type="ORF">CLG94_09595</name>
</gene>
<name>A0A2T4TWM2_9BACT</name>
<organism evidence="1 2">
    <name type="scientific">Candidatus Methylomirabilis limnetica</name>
    <dbReference type="NCBI Taxonomy" id="2033718"/>
    <lineage>
        <taxon>Bacteria</taxon>
        <taxon>Candidatus Methylomirabilota</taxon>
        <taxon>Candidatus Methylomirabilia</taxon>
        <taxon>Candidatus Methylomirabilales</taxon>
        <taxon>Candidatus Methylomirabilaceae</taxon>
        <taxon>Candidatus Methylomirabilis</taxon>
    </lineage>
</organism>
<reference evidence="2" key="2">
    <citation type="journal article" date="2018" name="Environ. Microbiol.">
        <title>Bloom of a denitrifying methanotroph, 'Candidatus Methylomirabilis limnetica', in a deep stratified lake.</title>
        <authorList>
            <person name="Graf J.S."/>
            <person name="Mayr M.J."/>
            <person name="Marchant H.K."/>
            <person name="Tienken D."/>
            <person name="Hach P.F."/>
            <person name="Brand A."/>
            <person name="Schubert C.J."/>
            <person name="Kuypers M.M."/>
            <person name="Milucka J."/>
        </authorList>
    </citation>
    <scope>NUCLEOTIDE SEQUENCE [LARGE SCALE GENOMIC DNA]</scope>
    <source>
        <strain evidence="2">Zug</strain>
    </source>
</reference>
<dbReference type="EMBL" id="NVQC01000023">
    <property type="protein sequence ID" value="PTL35513.1"/>
    <property type="molecule type" value="Genomic_DNA"/>
</dbReference>
<keyword evidence="2" id="KW-1185">Reference proteome</keyword>
<proteinExistence type="predicted"/>
<dbReference type="RefSeq" id="WP_107563022.1">
    <property type="nucleotide sequence ID" value="NZ_NVQC01000023.1"/>
</dbReference>
<reference evidence="1 2" key="1">
    <citation type="submission" date="2017-09" db="EMBL/GenBank/DDBJ databases">
        <title>Bloom of a denitrifying methanotroph, Candidatus Methylomirabilis limnetica, in a deep stratified lake.</title>
        <authorList>
            <person name="Graf J.S."/>
            <person name="Marchant H.K."/>
            <person name="Tienken D."/>
            <person name="Hach P.F."/>
            <person name="Brand A."/>
            <person name="Schubert C.J."/>
            <person name="Kuypers M.M."/>
            <person name="Milucka J."/>
        </authorList>
    </citation>
    <scope>NUCLEOTIDE SEQUENCE [LARGE SCALE GENOMIC DNA]</scope>
    <source>
        <strain evidence="1 2">Zug</strain>
    </source>
</reference>
<comment type="caution">
    <text evidence="1">The sequence shown here is derived from an EMBL/GenBank/DDBJ whole genome shotgun (WGS) entry which is preliminary data.</text>
</comment>
<protein>
    <submittedName>
        <fullName evidence="1">Uncharacterized protein</fullName>
    </submittedName>
</protein>
<sequence>MNQYPLLFTFQDKVSGEGFLAGITVHGRGLAVEESDGWWMYGVQPGDLSAGGATFMEAQREFRKAFTVILFDIAEDAKDFNSFKAEVGRFFKGINCPTEEEWHAAVLDVRAGKITAEALSKGLQKRPANSPRSVQVKLLRVFNPKDNVLEPQMAVAA</sequence>
<evidence type="ECO:0000313" key="1">
    <source>
        <dbReference type="EMBL" id="PTL35513.1"/>
    </source>
</evidence>
<accession>A0A2T4TWM2</accession>
<evidence type="ECO:0000313" key="2">
    <source>
        <dbReference type="Proteomes" id="UP000241436"/>
    </source>
</evidence>